<accession>A0A8S5P9H2</accession>
<protein>
    <submittedName>
        <fullName evidence="1">Uncharacterized protein</fullName>
    </submittedName>
</protein>
<dbReference type="EMBL" id="BK015354">
    <property type="protein sequence ID" value="DAE02852.1"/>
    <property type="molecule type" value="Genomic_DNA"/>
</dbReference>
<name>A0A8S5P9H2_9CAUD</name>
<reference evidence="1" key="1">
    <citation type="journal article" date="2021" name="Proc. Natl. Acad. Sci. U.S.A.">
        <title>A Catalog of Tens of Thousands of Viruses from Human Metagenomes Reveals Hidden Associations with Chronic Diseases.</title>
        <authorList>
            <person name="Tisza M.J."/>
            <person name="Buck C.B."/>
        </authorList>
    </citation>
    <scope>NUCLEOTIDE SEQUENCE</scope>
    <source>
        <strain evidence="1">Ctrvp54</strain>
    </source>
</reference>
<sequence length="63" mass="7442">MKRFVKEFARHIMDTCEYARTKKETAFINAVIQNCEASKITDFEAVSIICDRFNDKDYDIPLF</sequence>
<evidence type="ECO:0000313" key="1">
    <source>
        <dbReference type="EMBL" id="DAE02852.1"/>
    </source>
</evidence>
<proteinExistence type="predicted"/>
<organism evidence="1">
    <name type="scientific">Siphoviridae sp. ctrvp54</name>
    <dbReference type="NCBI Taxonomy" id="2825690"/>
    <lineage>
        <taxon>Viruses</taxon>
        <taxon>Duplodnaviria</taxon>
        <taxon>Heunggongvirae</taxon>
        <taxon>Uroviricota</taxon>
        <taxon>Caudoviricetes</taxon>
    </lineage>
</organism>